<evidence type="ECO:0000256" key="3">
    <source>
        <dbReference type="ARBA" id="ARBA00022553"/>
    </source>
</evidence>
<evidence type="ECO:0000256" key="2">
    <source>
        <dbReference type="ARBA" id="ARBA00012438"/>
    </source>
</evidence>
<dbReference type="Gene3D" id="3.30.565.10">
    <property type="entry name" value="Histidine kinase-like ATPase, C-terminal domain"/>
    <property type="match status" value="1"/>
</dbReference>
<evidence type="ECO:0000313" key="11">
    <source>
        <dbReference type="Proteomes" id="UP000243640"/>
    </source>
</evidence>
<dbReference type="SMART" id="SM00448">
    <property type="entry name" value="REC"/>
    <property type="match status" value="1"/>
</dbReference>
<dbReference type="Pfam" id="PF02518">
    <property type="entry name" value="HATPase_c"/>
    <property type="match status" value="1"/>
</dbReference>
<name>A0A235CC71_9GAMM</name>
<feature type="transmembrane region" description="Helical" evidence="5">
    <location>
        <begin position="66"/>
        <end position="84"/>
    </location>
</feature>
<dbReference type="InterPro" id="IPR005467">
    <property type="entry name" value="His_kinase_dom"/>
</dbReference>
<dbReference type="PANTHER" id="PTHR43547:SF2">
    <property type="entry name" value="HYBRID SIGNAL TRANSDUCTION HISTIDINE KINASE C"/>
    <property type="match status" value="1"/>
</dbReference>
<dbReference type="Pfam" id="PF00072">
    <property type="entry name" value="Response_reg"/>
    <property type="match status" value="1"/>
</dbReference>
<feature type="transmembrane region" description="Helical" evidence="5">
    <location>
        <begin position="159"/>
        <end position="178"/>
    </location>
</feature>
<dbReference type="Gene3D" id="3.40.50.2300">
    <property type="match status" value="1"/>
</dbReference>
<keyword evidence="5" id="KW-0472">Membrane</keyword>
<dbReference type="PRINTS" id="PR00344">
    <property type="entry name" value="BCTRLSENSOR"/>
</dbReference>
<dbReference type="EMBL" id="NQJF01000015">
    <property type="protein sequence ID" value="OYD21405.1"/>
    <property type="molecule type" value="Genomic_DNA"/>
</dbReference>
<dbReference type="InterPro" id="IPR001789">
    <property type="entry name" value="Sig_transdc_resp-reg_receiver"/>
</dbReference>
<keyword evidence="5" id="KW-1133">Transmembrane helix</keyword>
<dbReference type="EC" id="2.7.13.3" evidence="2"/>
<evidence type="ECO:0000256" key="4">
    <source>
        <dbReference type="PROSITE-ProRule" id="PRU00169"/>
    </source>
</evidence>
<dbReference type="SUPFAM" id="SSF52172">
    <property type="entry name" value="CheY-like"/>
    <property type="match status" value="1"/>
</dbReference>
<feature type="transmembrane region" description="Helical" evidence="5">
    <location>
        <begin position="39"/>
        <end position="59"/>
    </location>
</feature>
<feature type="domain" description="Response regulatory" evidence="8">
    <location>
        <begin position="515"/>
        <end position="628"/>
    </location>
</feature>
<protein>
    <recommendedName>
        <fullName evidence="2">histidine kinase</fullName>
        <ecNumber evidence="2">2.7.13.3</ecNumber>
    </recommendedName>
</protein>
<comment type="catalytic activity">
    <reaction evidence="1">
        <text>ATP + protein L-histidine = ADP + protein N-phospho-L-histidine.</text>
        <dbReference type="EC" id="2.7.13.3"/>
    </reaction>
</comment>
<feature type="signal peptide" evidence="6">
    <location>
        <begin position="1"/>
        <end position="23"/>
    </location>
</feature>
<evidence type="ECO:0000256" key="5">
    <source>
        <dbReference type="SAM" id="Phobius"/>
    </source>
</evidence>
<feature type="transmembrane region" description="Helical" evidence="5">
    <location>
        <begin position="129"/>
        <end position="147"/>
    </location>
</feature>
<keyword evidence="10" id="KW-0418">Kinase</keyword>
<evidence type="ECO:0000313" key="10">
    <source>
        <dbReference type="EMBL" id="TDW56374.1"/>
    </source>
</evidence>
<keyword evidence="5" id="KW-0812">Transmembrane</keyword>
<dbReference type="InterPro" id="IPR036890">
    <property type="entry name" value="HATPase_C_sf"/>
</dbReference>
<sequence>MIYKQFLFWLRSASLLVPATALASEPTLTLQTDNPLTQLWAGVELGIMVLLLLFTPLAAWAYRSMLLLLSGTGIWVQFLLSTLYRHEWQQLTTWHHGLVHWQPQLTSLVFFLLFGCIHLLLSLGRQPRYLPLLAWSYCLAGILLLLWQETQADLQWFTHYHNMFGIVLLLLVTLSFFHGVRPGPLFWLFGGVTTALLLSDQTLWPAGQLFPDYGPAFSLLFIAALLTNVHRQRRSQQTLEQQLTEKQQNSLDHLERTVAMRTRQLTRSLAARNQMLARISHDLRAPLGHIITRAGQTDAHNYKKESGYIMRTANRQLELLDDLIAYARGELQQQELTLESQYLYAFIKEIEEEGRLLARQHHNRFRLHIGEQLPVLIQADFRRLRRIIVNLLDNAAKFTHNGDISLSLTATALPGEQITLNVVVSDTGPGLSPSLQQRLDQPFLRGEHNKQGYGLGLAIVTELLAQMNSQLKTEQPAQGGSRFSFELKLDKGREYDVDQVFIDNRVQDLDGTGYQILLVDDIALTCTYLSELLGGYGFDTLIAHSAREALHCLEDGQVDLVITDQLMPDMNGWELLAQLREKHSHLPVLLYSALPPMPDSHHTHLHFNDTLLKPAGSDEFLHCVQHLCTQYQRL</sequence>
<dbReference type="InterPro" id="IPR003661">
    <property type="entry name" value="HisK_dim/P_dom"/>
</dbReference>
<feature type="domain" description="Histidine kinase" evidence="7">
    <location>
        <begin position="278"/>
        <end position="491"/>
    </location>
</feature>
<reference evidence="10 12" key="2">
    <citation type="submission" date="2019-03" db="EMBL/GenBank/DDBJ databases">
        <title>Genomic Encyclopedia of Archaeal and Bacterial Type Strains, Phase II (KMG-II): from individual species to whole genera.</title>
        <authorList>
            <person name="Goeker M."/>
        </authorList>
    </citation>
    <scope>NUCLEOTIDE SEQUENCE [LARGE SCALE GENOMIC DNA]</scope>
    <source>
        <strain evidence="10 12">DSM 15594</strain>
    </source>
</reference>
<feature type="transmembrane region" description="Helical" evidence="5">
    <location>
        <begin position="185"/>
        <end position="204"/>
    </location>
</feature>
<dbReference type="SMART" id="SM00388">
    <property type="entry name" value="HisKA"/>
    <property type="match status" value="1"/>
</dbReference>
<dbReference type="InterPro" id="IPR036097">
    <property type="entry name" value="HisK_dim/P_sf"/>
</dbReference>
<dbReference type="Gene3D" id="1.10.287.130">
    <property type="match status" value="1"/>
</dbReference>
<dbReference type="SMART" id="SM00387">
    <property type="entry name" value="HATPase_c"/>
    <property type="match status" value="1"/>
</dbReference>
<evidence type="ECO:0000313" key="9">
    <source>
        <dbReference type="EMBL" id="OYD21405.1"/>
    </source>
</evidence>
<dbReference type="PANTHER" id="PTHR43547">
    <property type="entry name" value="TWO-COMPONENT HISTIDINE KINASE"/>
    <property type="match status" value="1"/>
</dbReference>
<proteinExistence type="predicted"/>
<accession>A0A235CC71</accession>
<evidence type="ECO:0000259" key="7">
    <source>
        <dbReference type="PROSITE" id="PS50109"/>
    </source>
</evidence>
<dbReference type="OrthoDB" id="9804645at2"/>
<dbReference type="CDD" id="cd00082">
    <property type="entry name" value="HisKA"/>
    <property type="match status" value="1"/>
</dbReference>
<evidence type="ECO:0000259" key="8">
    <source>
        <dbReference type="PROSITE" id="PS50110"/>
    </source>
</evidence>
<dbReference type="PROSITE" id="PS50110">
    <property type="entry name" value="RESPONSE_REGULATORY"/>
    <property type="match status" value="1"/>
</dbReference>
<dbReference type="CDD" id="cd00156">
    <property type="entry name" value="REC"/>
    <property type="match status" value="1"/>
</dbReference>
<organism evidence="9 11">
    <name type="scientific">Oceanimonas baumannii</name>
    <dbReference type="NCBI Taxonomy" id="129578"/>
    <lineage>
        <taxon>Bacteria</taxon>
        <taxon>Pseudomonadati</taxon>
        <taxon>Pseudomonadota</taxon>
        <taxon>Gammaproteobacteria</taxon>
        <taxon>Aeromonadales</taxon>
        <taxon>Aeromonadaceae</taxon>
        <taxon>Oceanimonas</taxon>
    </lineage>
</organism>
<reference evidence="9 11" key="1">
    <citation type="submission" date="2017-08" db="EMBL/GenBank/DDBJ databases">
        <title>Draft Genome Sequence of the Marine Bacterium Oceanimonas baumannii ATCC 700832.</title>
        <authorList>
            <person name="Mcclelland W.D."/>
            <person name="Brennan M.A."/>
            <person name="Trachtenberg A.M."/>
            <person name="Maclea K.S."/>
        </authorList>
    </citation>
    <scope>NUCLEOTIDE SEQUENCE [LARGE SCALE GENOMIC DNA]</scope>
    <source>
        <strain evidence="9 11">ATCC 700832</strain>
    </source>
</reference>
<gene>
    <name evidence="9" type="ORF">B6S09_15885</name>
    <name evidence="10" type="ORF">LY04_02996</name>
</gene>
<feature type="chain" id="PRO_5012782538" description="histidine kinase" evidence="6">
    <location>
        <begin position="24"/>
        <end position="634"/>
    </location>
</feature>
<comment type="caution">
    <text evidence="9">The sequence shown here is derived from an EMBL/GenBank/DDBJ whole genome shotgun (WGS) entry which is preliminary data.</text>
</comment>
<dbReference type="InterPro" id="IPR004358">
    <property type="entry name" value="Sig_transdc_His_kin-like_C"/>
</dbReference>
<dbReference type="RefSeq" id="WP_094279476.1">
    <property type="nucleotide sequence ID" value="NZ_NQJF01000015.1"/>
</dbReference>
<evidence type="ECO:0000256" key="6">
    <source>
        <dbReference type="SAM" id="SignalP"/>
    </source>
</evidence>
<keyword evidence="10" id="KW-0808">Transferase</keyword>
<dbReference type="GO" id="GO:0000155">
    <property type="term" value="F:phosphorelay sensor kinase activity"/>
    <property type="evidence" value="ECO:0007669"/>
    <property type="project" value="InterPro"/>
</dbReference>
<dbReference type="AlphaFoldDB" id="A0A235CC71"/>
<dbReference type="SUPFAM" id="SSF55874">
    <property type="entry name" value="ATPase domain of HSP90 chaperone/DNA topoisomerase II/histidine kinase"/>
    <property type="match status" value="1"/>
</dbReference>
<evidence type="ECO:0000313" key="12">
    <source>
        <dbReference type="Proteomes" id="UP000295058"/>
    </source>
</evidence>
<dbReference type="PROSITE" id="PS50109">
    <property type="entry name" value="HIS_KIN"/>
    <property type="match status" value="1"/>
</dbReference>
<keyword evidence="12" id="KW-1185">Reference proteome</keyword>
<keyword evidence="3 4" id="KW-0597">Phosphoprotein</keyword>
<dbReference type="SUPFAM" id="SSF47384">
    <property type="entry name" value="Homodimeric domain of signal transducing histidine kinase"/>
    <property type="match status" value="1"/>
</dbReference>
<dbReference type="InterPro" id="IPR003594">
    <property type="entry name" value="HATPase_dom"/>
</dbReference>
<feature type="transmembrane region" description="Helical" evidence="5">
    <location>
        <begin position="104"/>
        <end position="122"/>
    </location>
</feature>
<dbReference type="Proteomes" id="UP000243640">
    <property type="component" value="Unassembled WGS sequence"/>
</dbReference>
<dbReference type="InterPro" id="IPR011006">
    <property type="entry name" value="CheY-like_superfamily"/>
</dbReference>
<dbReference type="Proteomes" id="UP000295058">
    <property type="component" value="Unassembled WGS sequence"/>
</dbReference>
<feature type="modified residue" description="4-aspartylphosphate" evidence="4">
    <location>
        <position position="564"/>
    </location>
</feature>
<keyword evidence="6" id="KW-0732">Signal</keyword>
<dbReference type="EMBL" id="SODO01000014">
    <property type="protein sequence ID" value="TDW56374.1"/>
    <property type="molecule type" value="Genomic_DNA"/>
</dbReference>
<evidence type="ECO:0000256" key="1">
    <source>
        <dbReference type="ARBA" id="ARBA00000085"/>
    </source>
</evidence>